<sequence length="128" mass="13814">MQEKTIRKILYVSGAVTMLAGLQFLAPTLFLQASGMQVGDVTGLFFARHWGLMAFVVGALIIHAVKQVQARRAILLAAATEKLGLVVMLAINWTEPALQGLHPAGFFDAACVVLYLIYLMGKPAQAQT</sequence>
<dbReference type="Proteomes" id="UP000650424">
    <property type="component" value="Unassembled WGS sequence"/>
</dbReference>
<dbReference type="EMBL" id="JACOGF010000002">
    <property type="protein sequence ID" value="MBC3916642.1"/>
    <property type="molecule type" value="Genomic_DNA"/>
</dbReference>
<keyword evidence="3" id="KW-1185">Reference proteome</keyword>
<accession>A0ABR6ZL75</accession>
<name>A0ABR6ZL75_9BURK</name>
<evidence type="ECO:0000256" key="1">
    <source>
        <dbReference type="SAM" id="Phobius"/>
    </source>
</evidence>
<protein>
    <submittedName>
        <fullName evidence="2">Uncharacterized protein</fullName>
    </submittedName>
</protein>
<dbReference type="RefSeq" id="WP_186945892.1">
    <property type="nucleotide sequence ID" value="NZ_JACOGF010000002.1"/>
</dbReference>
<organism evidence="2 3">
    <name type="scientific">Undibacterium hunanense</name>
    <dbReference type="NCBI Taxonomy" id="2762292"/>
    <lineage>
        <taxon>Bacteria</taxon>
        <taxon>Pseudomonadati</taxon>
        <taxon>Pseudomonadota</taxon>
        <taxon>Betaproteobacteria</taxon>
        <taxon>Burkholderiales</taxon>
        <taxon>Oxalobacteraceae</taxon>
        <taxon>Undibacterium</taxon>
    </lineage>
</organism>
<keyword evidence="1" id="KW-0472">Membrane</keyword>
<feature type="transmembrane region" description="Helical" evidence="1">
    <location>
        <begin position="9"/>
        <end position="31"/>
    </location>
</feature>
<gene>
    <name evidence="2" type="ORF">H8L32_04010</name>
</gene>
<comment type="caution">
    <text evidence="2">The sequence shown here is derived from an EMBL/GenBank/DDBJ whole genome shotgun (WGS) entry which is preliminary data.</text>
</comment>
<feature type="transmembrane region" description="Helical" evidence="1">
    <location>
        <begin position="74"/>
        <end position="94"/>
    </location>
</feature>
<feature type="transmembrane region" description="Helical" evidence="1">
    <location>
        <begin position="43"/>
        <end position="62"/>
    </location>
</feature>
<proteinExistence type="predicted"/>
<feature type="transmembrane region" description="Helical" evidence="1">
    <location>
        <begin position="100"/>
        <end position="120"/>
    </location>
</feature>
<evidence type="ECO:0000313" key="3">
    <source>
        <dbReference type="Proteomes" id="UP000650424"/>
    </source>
</evidence>
<keyword evidence="1" id="KW-0812">Transmembrane</keyword>
<reference evidence="2 3" key="1">
    <citation type="submission" date="2020-08" db="EMBL/GenBank/DDBJ databases">
        <title>Novel species isolated from subtropical streams in China.</title>
        <authorList>
            <person name="Lu H."/>
        </authorList>
    </citation>
    <scope>NUCLEOTIDE SEQUENCE [LARGE SCALE GENOMIC DNA]</scope>
    <source>
        <strain evidence="2 3">CY18W</strain>
    </source>
</reference>
<keyword evidence="1" id="KW-1133">Transmembrane helix</keyword>
<evidence type="ECO:0000313" key="2">
    <source>
        <dbReference type="EMBL" id="MBC3916642.1"/>
    </source>
</evidence>